<reference evidence="1 2" key="1">
    <citation type="submission" date="2022-10" db="EMBL/GenBank/DDBJ databases">
        <authorList>
            <person name="Xie J."/>
            <person name="Shen N."/>
        </authorList>
    </citation>
    <scope>NUCLEOTIDE SEQUENCE [LARGE SCALE GENOMIC DNA]</scope>
    <source>
        <strain evidence="1 2">YIM65594</strain>
    </source>
</reference>
<evidence type="ECO:0000313" key="2">
    <source>
        <dbReference type="Proteomes" id="UP001354931"/>
    </source>
</evidence>
<organism evidence="1 2">
    <name type="scientific">Streptomyces endophyticus</name>
    <dbReference type="NCBI Taxonomy" id="714166"/>
    <lineage>
        <taxon>Bacteria</taxon>
        <taxon>Bacillati</taxon>
        <taxon>Actinomycetota</taxon>
        <taxon>Actinomycetes</taxon>
        <taxon>Kitasatosporales</taxon>
        <taxon>Streptomycetaceae</taxon>
        <taxon>Streptomyces</taxon>
    </lineage>
</organism>
<dbReference type="PANTHER" id="PTHR36848">
    <property type="entry name" value="DNA-BINDING PROTEIN (PUTATIVE SECRETED PROTEIN)-RELATED"/>
    <property type="match status" value="1"/>
</dbReference>
<comment type="caution">
    <text evidence="1">The sequence shown here is derived from an EMBL/GenBank/DDBJ whole genome shotgun (WGS) entry which is preliminary data.</text>
</comment>
<dbReference type="PANTHER" id="PTHR36848:SF2">
    <property type="entry name" value="SECRETED PROTEIN"/>
    <property type="match status" value="1"/>
</dbReference>
<dbReference type="Proteomes" id="UP001354931">
    <property type="component" value="Unassembled WGS sequence"/>
</dbReference>
<dbReference type="Pfam" id="PF17132">
    <property type="entry name" value="Glyco_hydro_106"/>
    <property type="match status" value="1"/>
</dbReference>
<keyword evidence="1" id="KW-0378">Hydrolase</keyword>
<keyword evidence="2" id="KW-1185">Reference proteome</keyword>
<dbReference type="RefSeq" id="WP_326015968.1">
    <property type="nucleotide sequence ID" value="NZ_JAOZYC010000093.1"/>
</dbReference>
<protein>
    <submittedName>
        <fullName evidence="1">Glycosyl hydrolase</fullName>
    </submittedName>
</protein>
<gene>
    <name evidence="1" type="ORF">OKJ99_11935</name>
</gene>
<name>A0ABU6F2J1_9ACTN</name>
<accession>A0ABU6F2J1</accession>
<sequence>MATGPLGSLPAARAATAAAAGPGSGSAYAFADRMRQAYGGVGIEFRPEVRWWLAEGLNTDATLRGNVKQIADLGFGAAEFLAMPEEGADDKTYGWGSDEWTHDSRLVIEEATARGLGFSLTSGTHWATANLPDTFTWGGATFDYDNKAASKELDYATVLLDSGEAFDGALPRAVKPKQSADSKENVFEGVVAARVTKPRADSGQAPGYGQGTGTGELDFGSLTDLSDKVVRDGDTYSLNWTAPDDGRYALFVYWMHGTGEIFEPSTSKNYTINYVDRYGIDALKDYWEANALTPELKDTMRRNGRGEIYMDSLELASYGAAGVLWGHHFKDEFRTRRGYDVTPYLPVISWDKTRHDSSTPPEFDYAVARDADTARVQKIRNDANQTFSELYEENVLKPLQAWLHGLGMKLRAEPSYGMVYEISTPAKYLDGVETETFAQNGDLDVYRGMLGSAHMYGRPFSSETGAVGGHNYYYDMDYWTRIAYLQFAGGVNRTVFHGYSAIEGSEADTHWPGHEGMYSFFSERFGGRQPASMMYPEWTEMLGRIQKVLRQGKPRRDIAILRTDNAFISYGQPRANTPAENSYFMNDKPYFWRDLALQHAGYTYDYFSPQLLEDEGNVRWTRDELQPDGPGYQAVILYQDSLELSAAKRLLAIAKGGLPVLFVNNTSEIRSHEGPEVAYEKAASTTRFVQDDEEELGRVVARIKALRNVAEVEQAADALAALKKLGVAPRVAYAAPNDTIMTISRLDEKANVLYTFAYNFKFEKNKGKDATAFTLSMAARGKPHTIDAWTGAIEPVGAYDVSGGRTDVELSLKPGEAAVITLDLKDRAPRTHAVTTTADRVIEDGARMSILATRGGTYTTTLSDGRKARSRVRVPEPIPLERWDITVQDWNEGDRKVNTETKFGHETKEVYYTTKKTELSFPDSRLVPWKDLPATDAQLSRLAGDDPSMAHVSGIGTYETTFRLPRGWTKANGAYLRIGSTNGDQARVLVNGRQAPGLDLRTLQVDISDLLREDGENTVEVIVATTLTNRLLQRGYETQGGPQDYGLTGDVSVVPYTVADVSAG</sequence>
<dbReference type="EMBL" id="JAOZYC010000093">
    <property type="protein sequence ID" value="MEB8338204.1"/>
    <property type="molecule type" value="Genomic_DNA"/>
</dbReference>
<dbReference type="InterPro" id="IPR053161">
    <property type="entry name" value="Ulvan_degrading_GH"/>
</dbReference>
<dbReference type="SUPFAM" id="SSF49785">
    <property type="entry name" value="Galactose-binding domain-like"/>
    <property type="match status" value="1"/>
</dbReference>
<evidence type="ECO:0000313" key="1">
    <source>
        <dbReference type="EMBL" id="MEB8338204.1"/>
    </source>
</evidence>
<proteinExistence type="predicted"/>
<dbReference type="Gene3D" id="2.60.120.260">
    <property type="entry name" value="Galactose-binding domain-like"/>
    <property type="match status" value="1"/>
</dbReference>
<dbReference type="InterPro" id="IPR008979">
    <property type="entry name" value="Galactose-bd-like_sf"/>
</dbReference>
<dbReference type="GO" id="GO:0016787">
    <property type="term" value="F:hydrolase activity"/>
    <property type="evidence" value="ECO:0007669"/>
    <property type="project" value="UniProtKB-KW"/>
</dbReference>